<organism evidence="1">
    <name type="scientific">Trepomonas sp. PC1</name>
    <dbReference type="NCBI Taxonomy" id="1076344"/>
    <lineage>
        <taxon>Eukaryota</taxon>
        <taxon>Metamonada</taxon>
        <taxon>Diplomonadida</taxon>
        <taxon>Hexamitidae</taxon>
        <taxon>Hexamitinae</taxon>
        <taxon>Trepomonas</taxon>
    </lineage>
</organism>
<dbReference type="AlphaFoldDB" id="A0A146JZM0"/>
<protein>
    <submittedName>
        <fullName evidence="1">Uncharacterized protein</fullName>
    </submittedName>
</protein>
<proteinExistence type="predicted"/>
<reference evidence="1" key="1">
    <citation type="submission" date="2015-07" db="EMBL/GenBank/DDBJ databases">
        <title>Adaptation to a free-living lifestyle via gene acquisitions in the diplomonad Trepomonas sp. PC1.</title>
        <authorList>
            <person name="Xu F."/>
            <person name="Jerlstrom-Hultqvist J."/>
            <person name="Kolisko M."/>
            <person name="Simpson A.G.B."/>
            <person name="Roger A.J."/>
            <person name="Svard S.G."/>
            <person name="Andersson J.O."/>
        </authorList>
    </citation>
    <scope>NUCLEOTIDE SEQUENCE</scope>
    <source>
        <strain evidence="1">PC1</strain>
    </source>
</reference>
<evidence type="ECO:0000313" key="1">
    <source>
        <dbReference type="EMBL" id="JAP90130.1"/>
    </source>
</evidence>
<dbReference type="SUPFAM" id="SSF63825">
    <property type="entry name" value="YWTD domain"/>
    <property type="match status" value="1"/>
</dbReference>
<dbReference type="EMBL" id="GDID01006476">
    <property type="protein sequence ID" value="JAP90130.1"/>
    <property type="molecule type" value="Transcribed_RNA"/>
</dbReference>
<name>A0A146JZM0_9EUKA</name>
<sequence length="334" mass="39510">MHAHISKINYFHTNYMEKDQHQFISMIYNIRNSYFLENGPYLINDNLIVYLNDEKKQVCVHNINSSTTGDGVYIDGRIYITRSSSICQLDLRTKNLIQLERLTSNSRCSSIAAMENFLLFIDKRDILWKMDVKTQEVEVLGFEQCYFIFTFLDKVLLECRINDEKVVILGQFKNGRITELNRLSGELGGKTYWSDNHGVSLLRPANQIIDMNTCALMQQNDKITRDHQFFHKVLGATYFPDFSEQLSKQFLKHITRQQRADEYIQSLNQPHEKKILFLQLDIEENSKEFHKVNYKFIHIYRQNCQKLQSNYQLQKTLLQMCVELFECKGIDCFE</sequence>
<accession>A0A146JZM0</accession>
<gene>
    <name evidence="1" type="ORF">TPC1_30375</name>
</gene>